<keyword evidence="1" id="KW-1133">Transmembrane helix</keyword>
<evidence type="ECO:0000313" key="3">
    <source>
        <dbReference type="Proteomes" id="UP000005631"/>
    </source>
</evidence>
<evidence type="ECO:0000313" key="2">
    <source>
        <dbReference type="EMBL" id="AEV33718.1"/>
    </source>
</evidence>
<dbReference type="HOGENOM" id="CLU_1601057_0_0_10"/>
<dbReference type="EMBL" id="CP003156">
    <property type="protein sequence ID" value="AEV33718.1"/>
    <property type="molecule type" value="Genomic_DNA"/>
</dbReference>
<accession>G8R052</accession>
<protein>
    <submittedName>
        <fullName evidence="2">Uncharacterized protein</fullName>
    </submittedName>
</protein>
<reference evidence="2 3" key="1">
    <citation type="journal article" date="2012" name="Stand. Genomic Sci.">
        <title>Genome sequence of the orange-pigmented seawater bacterium Owenweeksia hongkongensis type strain (UST20020801(T)).</title>
        <authorList>
            <person name="Riedel T."/>
            <person name="Held B."/>
            <person name="Nolan M."/>
            <person name="Lucas S."/>
            <person name="Lapidus A."/>
            <person name="Tice H."/>
            <person name="Del Rio T.G."/>
            <person name="Cheng J.F."/>
            <person name="Han C."/>
            <person name="Tapia R."/>
            <person name="Goodwin L.A."/>
            <person name="Pitluck S."/>
            <person name="Liolios K."/>
            <person name="Mavromatis K."/>
            <person name="Pagani I."/>
            <person name="Ivanova N."/>
            <person name="Mikhailova N."/>
            <person name="Pati A."/>
            <person name="Chen A."/>
            <person name="Palaniappan K."/>
            <person name="Rohde M."/>
            <person name="Tindall B.J."/>
            <person name="Detter J.C."/>
            <person name="Goker M."/>
            <person name="Woyke T."/>
            <person name="Bristow J."/>
            <person name="Eisen J.A."/>
            <person name="Markowitz V."/>
            <person name="Hugenholtz P."/>
            <person name="Klenk H.P."/>
            <person name="Kyrpides N.C."/>
        </authorList>
    </citation>
    <scope>NUCLEOTIDE SEQUENCE</scope>
    <source>
        <strain evidence="3">DSM 17368 / JCM 12287 / NRRL B-23963</strain>
    </source>
</reference>
<dbReference type="AlphaFoldDB" id="G8R052"/>
<sequence>MIVSNKAYFLMWRILLLFLILILVSDIIFSQINGSISDYFVNHTPGIIAAVGILLLASIRINYFSYEDEYEIIHIHSKSLIFGSFKAPAQTRYEFPKRIIYDYEFTKGLLSKKLTISLATQHGVQRIRKFNLTFVPMQKLNYVVNSLENIRQQNVEIEKEQKLELS</sequence>
<keyword evidence="3" id="KW-1185">Reference proteome</keyword>
<name>G8R052_OWEHD</name>
<dbReference type="KEGG" id="oho:Oweho_2756"/>
<evidence type="ECO:0000256" key="1">
    <source>
        <dbReference type="SAM" id="Phobius"/>
    </source>
</evidence>
<gene>
    <name evidence="2" type="ordered locus">Oweho_2756</name>
</gene>
<keyword evidence="1" id="KW-0472">Membrane</keyword>
<dbReference type="Proteomes" id="UP000005631">
    <property type="component" value="Chromosome"/>
</dbReference>
<dbReference type="RefSeq" id="WP_014203067.1">
    <property type="nucleotide sequence ID" value="NC_016599.1"/>
</dbReference>
<feature type="transmembrane region" description="Helical" evidence="1">
    <location>
        <begin position="40"/>
        <end position="59"/>
    </location>
</feature>
<dbReference type="OrthoDB" id="9925617at2"/>
<proteinExistence type="predicted"/>
<dbReference type="eggNOG" id="ENOG502ZQ82">
    <property type="taxonomic scope" value="Bacteria"/>
</dbReference>
<organism evidence="2 3">
    <name type="scientific">Owenweeksia hongkongensis (strain DSM 17368 / CIP 108786 / JCM 12287 / NRRL B-23963 / UST20020801)</name>
    <dbReference type="NCBI Taxonomy" id="926562"/>
    <lineage>
        <taxon>Bacteria</taxon>
        <taxon>Pseudomonadati</taxon>
        <taxon>Bacteroidota</taxon>
        <taxon>Flavobacteriia</taxon>
        <taxon>Flavobacteriales</taxon>
        <taxon>Owenweeksiaceae</taxon>
        <taxon>Owenweeksia</taxon>
    </lineage>
</organism>
<dbReference type="STRING" id="926562.Oweho_2756"/>
<keyword evidence="1" id="KW-0812">Transmembrane</keyword>